<evidence type="ECO:0000256" key="1">
    <source>
        <dbReference type="ARBA" id="ARBA00001968"/>
    </source>
</evidence>
<feature type="compositionally biased region" description="Low complexity" evidence="3">
    <location>
        <begin position="514"/>
        <end position="526"/>
    </location>
</feature>
<dbReference type="VEuPathDB" id="PiroplasmaDB:BOVATA_002510"/>
<feature type="region of interest" description="Disordered" evidence="3">
    <location>
        <begin position="456"/>
        <end position="558"/>
    </location>
</feature>
<feature type="region of interest" description="Disordered" evidence="3">
    <location>
        <begin position="1201"/>
        <end position="1221"/>
    </location>
</feature>
<dbReference type="EMBL" id="BDSA01000001">
    <property type="protein sequence ID" value="GBE58758.1"/>
    <property type="molecule type" value="Genomic_DNA"/>
</dbReference>
<evidence type="ECO:0000313" key="6">
    <source>
        <dbReference type="Proteomes" id="UP000236319"/>
    </source>
</evidence>
<dbReference type="RefSeq" id="XP_028865001.1">
    <property type="nucleotide sequence ID" value="XM_029009168.1"/>
</dbReference>
<dbReference type="PANTHER" id="PTHR43213">
    <property type="entry name" value="BIFUNCTIONAL DTTP/UTP PYROPHOSPHATASE/METHYLTRANSFERASE PROTEIN-RELATED"/>
    <property type="match status" value="1"/>
</dbReference>
<evidence type="ECO:0000313" key="5">
    <source>
        <dbReference type="EMBL" id="GBE58758.1"/>
    </source>
</evidence>
<dbReference type="PANTHER" id="PTHR43213:SF5">
    <property type="entry name" value="BIFUNCTIONAL DTTP_UTP PYROPHOSPHATASE_METHYLTRANSFERASE PROTEIN-RELATED"/>
    <property type="match status" value="1"/>
</dbReference>
<keyword evidence="6" id="KW-1185">Reference proteome</keyword>
<dbReference type="OrthoDB" id="431852at2759"/>
<dbReference type="Gene3D" id="3.90.950.10">
    <property type="match status" value="1"/>
</dbReference>
<dbReference type="Pfam" id="PF02545">
    <property type="entry name" value="Maf"/>
    <property type="match status" value="1"/>
</dbReference>
<sequence>MSFSDLVSGVLFENDQPKLSPESKVALWILLCKDRDVLVLTDPNDRELTAYATQLCSLEVRDLRGQYGLQIHLQSNAANPTADATSDDTRFLQYIDNSRLFCSNALRMRKLNLLLSEFIMKSGERSRILMAIASRRYKGYWQHELVSDLGISPRDLFSHVVNMAKDGVIYRVSVPQDCVSKQLVKEQLQVLKTRDSAREDDDDYEDKIEQGSSQLATLWFHSRYFIIDRLPGMVQEVCFNRPSEALNERMLKVLHESDNQIILEDEWRDAYCSMLLENVPWVHPSVSDRMVKKSFMSFRRSLESKCKITRVFAWCSQTKTFERCIIPYCNAPELQESVDIQSAPGSRLRVVKMATQKPAITSDAAADVPAPAPVFYQSPHLFHGHTLPEWTYYLVRCHRGGAGVNDLNNFLSMPYKLLIKVIASLEGGKAVSKVTVRDGKLLMHIYSVPGSEAIKGRANKAGSTTAKGKTPQATASTAPTSGEYNEDTRPAKRQRKPQIIGGVKIGAAGGGSAPGAPASSAQRAQPQHPPSGPSTSTTSEPPIASQPNNGAAEGVPEAEPVNKPYCDWVSLQRALCPTEEAYEERFKTLFGTGHDLPKAVNTTLFRRRMVLLSDYIEDFQAASCNNISMMYADMDCNSGKTVDRKTVQRVAKYVQERRPHICMARGHDLKGVLFPVMLLYDSRRMNPLKAFQLVNNEIAKRRQIKSTITANLRHRINESFKDPNSLSAPAEEPMPSSQFYAGPMQLMSTTLVKDVAVTMKRARHSGIKPALTFDSSMQVNNGYIRPIVTRVKCLHSYLLEFAGEGKKFTAIEALKNMPMDLYLQVIGCGYPLRSVFDLLEGNVLQVHLDDDLYNALYQHSGGRTAVYFLRRLLSILSVIGVLKVIATPVDRKTGSHTPECTLEWEVCRGVTLRSLEDETQVVGRFNMLKDSESFWQALQSEVVTYASREGRPLPAHMPIRSLFNPKHWRRSAFFKNVYHGQIDRTITSWLRLTFHGLDHRKLAKVLYMPNYLMKLACQNSNVSHEHLYRYLLHRIRNIGIQSAHIGVPKSAVHYAKNMSVDDECIWLAKFVLAERVCNAYFYGKLKESKSHIFGAPVTWGALRQKMLAAMRSEADRRNSQGEEATESDQLPNSTDATDPDPVVDAGEIATVDKKLDSDFGNGDPQNWTHRGLDDTLDNKHVIRNAVMLRSDSSIRSMSIGSEVSNVDADESREADTSDGGLVKAEPQPLDRIWTFLSLMFDGVFKPAACRYIFEHIVGKSSLSPRMLRRMRQFCSADIHIVLKHHGHMYRILTNERTPFDHLKCHLKSLLFSPTVCVRPWFLDSVPDFRRGRSILRQWCDKGWVVNTKESTNMHTLFKLSTFAKGKLFGKFADYEFNSNLLASHIAMYRESLSAPAPAVSDAAKQQAALNALGTSISHRFSPHFTAAPDELSMHDIYGMMDNFVKGDLSFMPVWGAEDLEEPPIAQRVKASYERLNDGGISRHIRECTPDVPSVTSVTIGLRAPPLSTSACTDGDLAKRRGHKGLFLYEQDRNRDVVCSGRYSEVLNPIGCPSRLLGSHIRCQYPLRNYEYASDFDRGWWSGRSFSLVPIAEGALLSDVRSSQRPNHAAAVVPHCNTQPCSEGYTNKEHAYTALSQPSNSGTSWNITSEPVSIPVSSAAALGYLPNLLLRVTRSLYGKSMLVLEDRLPQLEAALYRLVCAVQICENSGITESELLAKFSMLNAGEFTDKTVSTVTGSTTLLHVAFEVVLVSAEVLRFVTRVPRNEEFVYYYWEHCQLTHVIRQRVVGVRFYGNTPPHTVDDVTTAVLERPEYIPPLLWMIYEDPYALALSPERLSKDLGRLAELVTETDAFVTYLEHRVKSPVGSFVSLDGHLNQTLVAFLMLRITSLLKTAPGQTLVEVGVGETGDSRHLRGEITAPGNDHSRDWVVLATSATIRAHVLRQHLNMHNLLLLTSGFAEDLDKSKFEDVGDYARATADGKARAVAKRIFGASTPEEVKAVTADLNNPFGSVPKEFDINKVRFVIGADTVCSCDGEIFEKPANIDEARKQFTAYQDAYPEMITGVSAYAREKGHEEPIFSFYETAVLRFQRMTPEDIEAYLATKEFVGTAGSCRITGFAECLIEWMDGSYTTSVGMPAQRVSRSLCRYITGFVMEGEDEEYYEEDDLEDEVEDTVDEELNGDAGTEEAGAEANGTTEQSQKNAE</sequence>
<proteinExistence type="inferred from homology"/>
<feature type="compositionally biased region" description="Acidic residues" evidence="3">
    <location>
        <begin position="2156"/>
        <end position="2187"/>
    </location>
</feature>
<dbReference type="HAMAP" id="MF_00528">
    <property type="entry name" value="Maf"/>
    <property type="match status" value="1"/>
</dbReference>
<dbReference type="InterPro" id="IPR029001">
    <property type="entry name" value="ITPase-like_fam"/>
</dbReference>
<name>A0A2H6K710_9APIC</name>
<evidence type="ECO:0000259" key="4">
    <source>
        <dbReference type="Pfam" id="PF04182"/>
    </source>
</evidence>
<organism evidence="5 6">
    <name type="scientific">Babesia ovata</name>
    <dbReference type="NCBI Taxonomy" id="189622"/>
    <lineage>
        <taxon>Eukaryota</taxon>
        <taxon>Sar</taxon>
        <taxon>Alveolata</taxon>
        <taxon>Apicomplexa</taxon>
        <taxon>Aconoidasida</taxon>
        <taxon>Piroplasmida</taxon>
        <taxon>Babesiidae</taxon>
        <taxon>Babesia</taxon>
    </lineage>
</organism>
<comment type="caution">
    <text evidence="5">The sequence shown here is derived from an EMBL/GenBank/DDBJ whole genome shotgun (WGS) entry which is preliminary data.</text>
</comment>
<feature type="compositionally biased region" description="Gly residues" evidence="3">
    <location>
        <begin position="503"/>
        <end position="513"/>
    </location>
</feature>
<protein>
    <submittedName>
        <fullName evidence="5">Maf family protein</fullName>
    </submittedName>
</protein>
<evidence type="ECO:0000256" key="3">
    <source>
        <dbReference type="SAM" id="MobiDB-lite"/>
    </source>
</evidence>
<dbReference type="GO" id="GO:0047429">
    <property type="term" value="F:nucleoside triphosphate diphosphatase activity"/>
    <property type="evidence" value="ECO:0007669"/>
    <property type="project" value="InterPro"/>
</dbReference>
<dbReference type="InterPro" id="IPR003697">
    <property type="entry name" value="Maf-like"/>
</dbReference>
<accession>A0A2H6K710</accession>
<gene>
    <name evidence="5" type="ORF">BOVATA_002510</name>
</gene>
<feature type="domain" description="B-block binding subunit of TFIIIC" evidence="4">
    <location>
        <begin position="127"/>
        <end position="226"/>
    </location>
</feature>
<feature type="compositionally biased region" description="Low complexity" evidence="3">
    <location>
        <begin position="533"/>
        <end position="545"/>
    </location>
</feature>
<feature type="region of interest" description="Disordered" evidence="3">
    <location>
        <begin position="1110"/>
        <end position="1143"/>
    </location>
</feature>
<feature type="region of interest" description="Disordered" evidence="3">
    <location>
        <begin position="2156"/>
        <end position="2202"/>
    </location>
</feature>
<evidence type="ECO:0000256" key="2">
    <source>
        <dbReference type="ARBA" id="ARBA00022801"/>
    </source>
</evidence>
<reference evidence="5 6" key="1">
    <citation type="journal article" date="2017" name="BMC Genomics">
        <title>Whole-genome assembly of Babesia ovata and comparative genomics between closely related pathogens.</title>
        <authorList>
            <person name="Yamagishi J."/>
            <person name="Asada M."/>
            <person name="Hakimi H."/>
            <person name="Tanaka T.Q."/>
            <person name="Sugimoto C."/>
            <person name="Kawazu S."/>
        </authorList>
    </citation>
    <scope>NUCLEOTIDE SEQUENCE [LARGE SCALE GENOMIC DNA]</scope>
    <source>
        <strain evidence="5 6">Miyake</strain>
    </source>
</reference>
<dbReference type="Pfam" id="PF04182">
    <property type="entry name" value="B-block_TFIIIC"/>
    <property type="match status" value="1"/>
</dbReference>
<feature type="compositionally biased region" description="Low complexity" evidence="3">
    <location>
        <begin position="470"/>
        <end position="481"/>
    </location>
</feature>
<comment type="cofactor">
    <cofactor evidence="1">
        <name>a divalent metal cation</name>
        <dbReference type="ChEBI" id="CHEBI:60240"/>
    </cofactor>
</comment>
<dbReference type="SUPFAM" id="SSF52972">
    <property type="entry name" value="ITPase-like"/>
    <property type="match status" value="1"/>
</dbReference>
<feature type="compositionally biased region" description="Polar residues" evidence="3">
    <location>
        <begin position="1127"/>
        <end position="1136"/>
    </location>
</feature>
<dbReference type="GeneID" id="39872528"/>
<dbReference type="Proteomes" id="UP000236319">
    <property type="component" value="Unassembled WGS sequence"/>
</dbReference>
<dbReference type="InterPro" id="IPR007309">
    <property type="entry name" value="TFIIIC_Bblock-bd"/>
</dbReference>
<keyword evidence="2" id="KW-0378">Hydrolase</keyword>